<evidence type="ECO:0000256" key="2">
    <source>
        <dbReference type="ARBA" id="ARBA00008655"/>
    </source>
</evidence>
<feature type="transmembrane region" description="Helical" evidence="8">
    <location>
        <begin position="95"/>
        <end position="120"/>
    </location>
</feature>
<dbReference type="AlphaFoldDB" id="A0A813DWZ7"/>
<dbReference type="PANTHER" id="PTHR10434">
    <property type="entry name" value="1-ACYL-SN-GLYCEROL-3-PHOSPHATE ACYLTRANSFERASE"/>
    <property type="match status" value="1"/>
</dbReference>
<keyword evidence="7" id="KW-0594">Phospholipid biosynthesis</keyword>
<keyword evidence="9" id="KW-0732">Signal</keyword>
<keyword evidence="3 7" id="KW-0444">Lipid biosynthesis</keyword>
<keyword evidence="8" id="KW-0812">Transmembrane</keyword>
<evidence type="ECO:0000313" key="12">
    <source>
        <dbReference type="Proteomes" id="UP000654075"/>
    </source>
</evidence>
<evidence type="ECO:0000256" key="5">
    <source>
        <dbReference type="ARBA" id="ARBA00023098"/>
    </source>
</evidence>
<dbReference type="PROSITE" id="PS51257">
    <property type="entry name" value="PROKAR_LIPOPROTEIN"/>
    <property type="match status" value="1"/>
</dbReference>
<keyword evidence="12" id="KW-1185">Reference proteome</keyword>
<comment type="pathway">
    <text evidence="1">Lipid metabolism.</text>
</comment>
<dbReference type="EC" id="2.3.1.51" evidence="7"/>
<sequence>MALRRTRSSRTLALAVALAIALVAACARSFACPSPQATRSSARGLALGVQSRGPSPTVGATARGAGSVEVKDDLERFISPTQRRFGHKPIAFVRAFLLLLTLYGLSIVIVPFIFLILPFVKRYDPLHRKLVDRCLMVWSKMITWPFFKVRVKGRENLLPEGQAVVYVANHQSFMDILSSFHLSRPFKWVSKASILKIPLVGSAMKAARTITIQREDKRSQLAAFRECVEALKQGTSIFVFPEGTRSPTGSLIEFKKGPFAMAKKAGVPIVPITILGTNRIMPSKKEYFLFQSSPGVEIIVHPPVSAEVIKELPDAELLAMVRGAIESALPKSLHSQVIAPEV</sequence>
<evidence type="ECO:0000256" key="1">
    <source>
        <dbReference type="ARBA" id="ARBA00005189"/>
    </source>
</evidence>
<dbReference type="PANTHER" id="PTHR10434:SF64">
    <property type="entry name" value="1-ACYL-SN-GLYCEROL-3-PHOSPHATE ACYLTRANSFERASE-RELATED"/>
    <property type="match status" value="1"/>
</dbReference>
<keyword evidence="4 7" id="KW-0808">Transferase</keyword>
<dbReference type="EMBL" id="CAJNNV010005319">
    <property type="protein sequence ID" value="CAE8591924.1"/>
    <property type="molecule type" value="Genomic_DNA"/>
</dbReference>
<evidence type="ECO:0000313" key="11">
    <source>
        <dbReference type="EMBL" id="CAE8591924.1"/>
    </source>
</evidence>
<evidence type="ECO:0000256" key="8">
    <source>
        <dbReference type="SAM" id="Phobius"/>
    </source>
</evidence>
<dbReference type="GO" id="GO:0003841">
    <property type="term" value="F:1-acylglycerol-3-phosphate O-acyltransferase activity"/>
    <property type="evidence" value="ECO:0007669"/>
    <property type="project" value="UniProtKB-UniRule"/>
</dbReference>
<dbReference type="InterPro" id="IPR004552">
    <property type="entry name" value="AGP_acyltrans"/>
</dbReference>
<dbReference type="CDD" id="cd07989">
    <property type="entry name" value="LPLAT_AGPAT-like"/>
    <property type="match status" value="1"/>
</dbReference>
<keyword evidence="6 7" id="KW-0012">Acyltransferase</keyword>
<dbReference type="OMA" id="PLEKIYM"/>
<dbReference type="SMART" id="SM00563">
    <property type="entry name" value="PlsC"/>
    <property type="match status" value="1"/>
</dbReference>
<evidence type="ECO:0000259" key="10">
    <source>
        <dbReference type="SMART" id="SM00563"/>
    </source>
</evidence>
<evidence type="ECO:0000256" key="7">
    <source>
        <dbReference type="RuleBase" id="RU361267"/>
    </source>
</evidence>
<reference evidence="11" key="1">
    <citation type="submission" date="2021-02" db="EMBL/GenBank/DDBJ databases">
        <authorList>
            <person name="Dougan E. K."/>
            <person name="Rhodes N."/>
            <person name="Thang M."/>
            <person name="Chan C."/>
        </authorList>
    </citation>
    <scope>NUCLEOTIDE SEQUENCE</scope>
</reference>
<keyword evidence="8" id="KW-1133">Transmembrane helix</keyword>
<accession>A0A813DWZ7</accession>
<dbReference type="Proteomes" id="UP000654075">
    <property type="component" value="Unassembled WGS sequence"/>
</dbReference>
<keyword evidence="8" id="KW-0472">Membrane</keyword>
<evidence type="ECO:0000256" key="6">
    <source>
        <dbReference type="ARBA" id="ARBA00023315"/>
    </source>
</evidence>
<name>A0A813DWZ7_POLGL</name>
<feature type="domain" description="Phospholipid/glycerol acyltransferase" evidence="10">
    <location>
        <begin position="164"/>
        <end position="277"/>
    </location>
</feature>
<feature type="chain" id="PRO_5032551063" description="1-acyl-sn-glycerol-3-phosphate acyltransferase" evidence="9">
    <location>
        <begin position="28"/>
        <end position="342"/>
    </location>
</feature>
<comment type="similarity">
    <text evidence="2 7">Belongs to the 1-acyl-sn-glycerol-3-phosphate acyltransferase family.</text>
</comment>
<dbReference type="NCBIfam" id="TIGR00530">
    <property type="entry name" value="AGP_acyltrn"/>
    <property type="match status" value="1"/>
</dbReference>
<dbReference type="OrthoDB" id="417078at2759"/>
<feature type="signal peptide" evidence="9">
    <location>
        <begin position="1"/>
        <end position="27"/>
    </location>
</feature>
<keyword evidence="5 7" id="KW-0443">Lipid metabolism</keyword>
<dbReference type="InterPro" id="IPR002123">
    <property type="entry name" value="Plipid/glycerol_acylTrfase"/>
</dbReference>
<organism evidence="11 12">
    <name type="scientific">Polarella glacialis</name>
    <name type="common">Dinoflagellate</name>
    <dbReference type="NCBI Taxonomy" id="89957"/>
    <lineage>
        <taxon>Eukaryota</taxon>
        <taxon>Sar</taxon>
        <taxon>Alveolata</taxon>
        <taxon>Dinophyceae</taxon>
        <taxon>Suessiales</taxon>
        <taxon>Suessiaceae</taxon>
        <taxon>Polarella</taxon>
    </lineage>
</organism>
<dbReference type="SUPFAM" id="SSF69593">
    <property type="entry name" value="Glycerol-3-phosphate (1)-acyltransferase"/>
    <property type="match status" value="1"/>
</dbReference>
<comment type="domain">
    <text evidence="7">The HXXXXD motif is essential for acyltransferase activity and may constitute the binding site for the phosphate moiety of the glycerol-3-phosphate.</text>
</comment>
<dbReference type="GO" id="GO:0006654">
    <property type="term" value="P:phosphatidic acid biosynthetic process"/>
    <property type="evidence" value="ECO:0007669"/>
    <property type="project" value="TreeGrafter"/>
</dbReference>
<comment type="catalytic activity">
    <reaction evidence="7">
        <text>a 1-acyl-sn-glycero-3-phosphate + an acyl-CoA = a 1,2-diacyl-sn-glycero-3-phosphate + CoA</text>
        <dbReference type="Rhea" id="RHEA:19709"/>
        <dbReference type="ChEBI" id="CHEBI:57287"/>
        <dbReference type="ChEBI" id="CHEBI:57970"/>
        <dbReference type="ChEBI" id="CHEBI:58342"/>
        <dbReference type="ChEBI" id="CHEBI:58608"/>
        <dbReference type="EC" id="2.3.1.51"/>
    </reaction>
</comment>
<dbReference type="Pfam" id="PF01553">
    <property type="entry name" value="Acyltransferase"/>
    <property type="match status" value="1"/>
</dbReference>
<dbReference type="GO" id="GO:0016020">
    <property type="term" value="C:membrane"/>
    <property type="evidence" value="ECO:0007669"/>
    <property type="project" value="InterPro"/>
</dbReference>
<comment type="caution">
    <text evidence="11">The sequence shown here is derived from an EMBL/GenBank/DDBJ whole genome shotgun (WGS) entry which is preliminary data.</text>
</comment>
<gene>
    <name evidence="11" type="ORF">PGLA1383_LOCUS10584</name>
</gene>
<evidence type="ECO:0000256" key="4">
    <source>
        <dbReference type="ARBA" id="ARBA00022679"/>
    </source>
</evidence>
<proteinExistence type="inferred from homology"/>
<keyword evidence="7" id="KW-1208">Phospholipid metabolism</keyword>
<evidence type="ECO:0000256" key="3">
    <source>
        <dbReference type="ARBA" id="ARBA00022516"/>
    </source>
</evidence>
<evidence type="ECO:0000256" key="9">
    <source>
        <dbReference type="SAM" id="SignalP"/>
    </source>
</evidence>
<protein>
    <recommendedName>
        <fullName evidence="7">1-acyl-sn-glycerol-3-phosphate acyltransferase</fullName>
        <ecNumber evidence="7">2.3.1.51</ecNumber>
    </recommendedName>
</protein>